<gene>
    <name evidence="1" type="ORF">ENL31_01905</name>
</gene>
<dbReference type="AlphaFoldDB" id="A0A7J3T9G6"/>
<comment type="caution">
    <text evidence="1">The sequence shown here is derived from an EMBL/GenBank/DDBJ whole genome shotgun (WGS) entry which is preliminary data.</text>
</comment>
<protein>
    <submittedName>
        <fullName evidence="1">Glycine--tRNA ligase</fullName>
    </submittedName>
</protein>
<dbReference type="InterPro" id="IPR027031">
    <property type="entry name" value="Gly-tRNA_synthase/POLG2"/>
</dbReference>
<sequence>MSDLRIKIGEIAKRRGFYWKSYEIYGGIGGFYDYGPLGSVLKDNIIQLWKEYFVLKDGLLLIDSPNIGPELMYKASGHAEKFTDYMVKCKKCGNAFRADELLKSYIENPEKLDDKGLWKAIKENNVRCPDCGGELGYPERFHLMFTTQVGLNKKAFLRPETAQGIFINFPILYRL</sequence>
<dbReference type="Proteomes" id="UP000886130">
    <property type="component" value="Unassembled WGS sequence"/>
</dbReference>
<dbReference type="Gene3D" id="3.30.930.10">
    <property type="entry name" value="Bira Bifunctional Protein, Domain 2"/>
    <property type="match status" value="1"/>
</dbReference>
<proteinExistence type="predicted"/>
<name>A0A7J3T9G6_9ARCH</name>
<dbReference type="EMBL" id="DRTM01000134">
    <property type="protein sequence ID" value="HHE75866.1"/>
    <property type="molecule type" value="Genomic_DNA"/>
</dbReference>
<dbReference type="InterPro" id="IPR045864">
    <property type="entry name" value="aa-tRNA-synth_II/BPL/LPL"/>
</dbReference>
<dbReference type="GO" id="GO:0005737">
    <property type="term" value="C:cytoplasm"/>
    <property type="evidence" value="ECO:0007669"/>
    <property type="project" value="TreeGrafter"/>
</dbReference>
<dbReference type="PANTHER" id="PTHR10745">
    <property type="entry name" value="GLYCYL-TRNA SYNTHETASE/DNA POLYMERASE SUBUNIT GAMMA-2"/>
    <property type="match status" value="1"/>
</dbReference>
<feature type="non-terminal residue" evidence="1">
    <location>
        <position position="175"/>
    </location>
</feature>
<keyword evidence="1" id="KW-0436">Ligase</keyword>
<evidence type="ECO:0000313" key="1">
    <source>
        <dbReference type="EMBL" id="HHE75866.1"/>
    </source>
</evidence>
<reference evidence="1" key="1">
    <citation type="journal article" date="2020" name="mSystems">
        <title>Genome- and Community-Level Interaction Insights into Carbon Utilization and Element Cycling Functions of Hydrothermarchaeota in Hydrothermal Sediment.</title>
        <authorList>
            <person name="Zhou Z."/>
            <person name="Liu Y."/>
            <person name="Xu W."/>
            <person name="Pan J."/>
            <person name="Luo Z.H."/>
            <person name="Li M."/>
        </authorList>
    </citation>
    <scope>NUCLEOTIDE SEQUENCE [LARGE SCALE GENOMIC DNA]</scope>
    <source>
        <strain evidence="1">HyVt-85</strain>
    </source>
</reference>
<dbReference type="PRINTS" id="PR01043">
    <property type="entry name" value="TRNASYNTHGLY"/>
</dbReference>
<dbReference type="Gene3D" id="3.30.40.230">
    <property type="match status" value="1"/>
</dbReference>
<dbReference type="GO" id="GO:0006426">
    <property type="term" value="P:glycyl-tRNA aminoacylation"/>
    <property type="evidence" value="ECO:0007669"/>
    <property type="project" value="TreeGrafter"/>
</dbReference>
<dbReference type="SUPFAM" id="SSF55681">
    <property type="entry name" value="Class II aaRS and biotin synthetases"/>
    <property type="match status" value="1"/>
</dbReference>
<organism evidence="1">
    <name type="scientific">Candidatus Aciduliprofundum boonei</name>
    <dbReference type="NCBI Taxonomy" id="379547"/>
    <lineage>
        <taxon>Archaea</taxon>
        <taxon>Methanobacteriati</taxon>
        <taxon>Thermoplasmatota</taxon>
        <taxon>DHVE2 group</taxon>
        <taxon>Candidatus Aciduliprofundum</taxon>
    </lineage>
</organism>
<dbReference type="PANTHER" id="PTHR10745:SF0">
    <property type="entry name" value="GLYCINE--TRNA LIGASE"/>
    <property type="match status" value="1"/>
</dbReference>
<dbReference type="GO" id="GO:0004820">
    <property type="term" value="F:glycine-tRNA ligase activity"/>
    <property type="evidence" value="ECO:0007669"/>
    <property type="project" value="TreeGrafter"/>
</dbReference>
<accession>A0A7J3T9G6</accession>